<dbReference type="InterPro" id="IPR001090">
    <property type="entry name" value="Ephrin_rcpt_lig-bd_dom"/>
</dbReference>
<sequence>MDYDQLCRHPLSINHSLFISILEDTYVSGWNSWTKIGDKYFGWRYQSLAGTGQIVYGICEKLNSLKSDQIKSNDKIYNHNNSSIKTTLLLSIKEYKNVPIEFWLFSPFYKTETLLNIYVEITYQMKSCSQLGYTYQSIECNEHLDILVYHSDVYSSSILPNDFTELHKLTLQDGESYTNELIISSSLKRVTIQIRPKMKWLQIALRNNGSCVLIDRLIAYHLSCPATK</sequence>
<dbReference type="SUPFAM" id="SSF49785">
    <property type="entry name" value="Galactose-binding domain-like"/>
    <property type="match status" value="1"/>
</dbReference>
<feature type="domain" description="Eph LBD" evidence="1">
    <location>
        <begin position="18"/>
        <end position="228"/>
    </location>
</feature>
<keyword evidence="2" id="KW-0675">Receptor</keyword>
<dbReference type="Proteomes" id="UP000311919">
    <property type="component" value="Unassembled WGS sequence"/>
</dbReference>
<dbReference type="Gene3D" id="2.60.120.260">
    <property type="entry name" value="Galactose-binding domain-like"/>
    <property type="match status" value="1"/>
</dbReference>
<evidence type="ECO:0000313" key="2">
    <source>
        <dbReference type="EMBL" id="TNN10597.1"/>
    </source>
</evidence>
<protein>
    <submittedName>
        <fullName evidence="2">Ephrin type-B receptor-like protein</fullName>
    </submittedName>
</protein>
<name>A0A4Z2D276_SCHJA</name>
<dbReference type="PROSITE" id="PS51550">
    <property type="entry name" value="EPH_LBD"/>
    <property type="match status" value="1"/>
</dbReference>
<keyword evidence="3" id="KW-1185">Reference proteome</keyword>
<evidence type="ECO:0000259" key="1">
    <source>
        <dbReference type="PROSITE" id="PS51550"/>
    </source>
</evidence>
<dbReference type="STRING" id="6182.A0A4Z2D276"/>
<dbReference type="OrthoDB" id="4062651at2759"/>
<accession>A0A4Z2D276</accession>
<gene>
    <name evidence="2" type="ORF">EWB00_005239</name>
</gene>
<evidence type="ECO:0000313" key="3">
    <source>
        <dbReference type="Proteomes" id="UP000311919"/>
    </source>
</evidence>
<feature type="non-terminal residue" evidence="2">
    <location>
        <position position="228"/>
    </location>
</feature>
<proteinExistence type="predicted"/>
<reference evidence="2 3" key="1">
    <citation type="submission" date="2019-03" db="EMBL/GenBank/DDBJ databases">
        <title>An improved genome assembly of the fluke Schistosoma japonicum.</title>
        <authorList>
            <person name="Hu W."/>
            <person name="Luo F."/>
            <person name="Yin M."/>
            <person name="Mo X."/>
            <person name="Sun C."/>
            <person name="Wu Q."/>
            <person name="Zhu B."/>
            <person name="Xiang M."/>
            <person name="Wang J."/>
            <person name="Wang Y."/>
            <person name="Zhang T."/>
            <person name="Xu B."/>
            <person name="Zheng H."/>
            <person name="Feng Z."/>
        </authorList>
    </citation>
    <scope>NUCLEOTIDE SEQUENCE [LARGE SCALE GENOMIC DNA]</scope>
    <source>
        <strain evidence="2">HuSjv2</strain>
        <tissue evidence="2">Worms</tissue>
    </source>
</reference>
<comment type="caution">
    <text evidence="2">The sequence shown here is derived from an EMBL/GenBank/DDBJ whole genome shotgun (WGS) entry which is preliminary data.</text>
</comment>
<organism evidence="2 3">
    <name type="scientific">Schistosoma japonicum</name>
    <name type="common">Blood fluke</name>
    <dbReference type="NCBI Taxonomy" id="6182"/>
    <lineage>
        <taxon>Eukaryota</taxon>
        <taxon>Metazoa</taxon>
        <taxon>Spiralia</taxon>
        <taxon>Lophotrochozoa</taxon>
        <taxon>Platyhelminthes</taxon>
        <taxon>Trematoda</taxon>
        <taxon>Digenea</taxon>
        <taxon>Strigeidida</taxon>
        <taxon>Schistosomatoidea</taxon>
        <taxon>Schistosomatidae</taxon>
        <taxon>Schistosoma</taxon>
    </lineage>
</organism>
<dbReference type="InterPro" id="IPR008979">
    <property type="entry name" value="Galactose-bd-like_sf"/>
</dbReference>
<dbReference type="AlphaFoldDB" id="A0A4Z2D276"/>
<dbReference type="Pfam" id="PF01404">
    <property type="entry name" value="Ephrin_lbd"/>
    <property type="match status" value="1"/>
</dbReference>
<dbReference type="EMBL" id="SKCS01000351">
    <property type="protein sequence ID" value="TNN10597.1"/>
    <property type="molecule type" value="Genomic_DNA"/>
</dbReference>